<dbReference type="PROSITE" id="PS51173">
    <property type="entry name" value="CBM2"/>
    <property type="match status" value="1"/>
</dbReference>
<dbReference type="Proteomes" id="UP000502508">
    <property type="component" value="Chromosome"/>
</dbReference>
<dbReference type="PANTHER" id="PTHR30383:SF2">
    <property type="entry name" value="CELLULOSE-BINDING PROTEIN"/>
    <property type="match status" value="1"/>
</dbReference>
<dbReference type="SUPFAM" id="SSF49384">
    <property type="entry name" value="Carbohydrate-binding domain"/>
    <property type="match status" value="1"/>
</dbReference>
<feature type="domain" description="CBM2" evidence="3">
    <location>
        <begin position="274"/>
        <end position="378"/>
    </location>
</feature>
<sequence length="378" mass="39386">MPSMWRRSLLAGLLAVVAFIAAQQVMTAPEASAAAPVRVMPLGDSITGSPGCWRATLWNRLRSSGLTDVDFVGTLPPQGCGVAYDGDNEGHGGFLATNVADQNQLVGWLAATRPDIVMMHFGTNDVWSNRSPDVILAAFSKLVDQMRASNPNMRILVAKIIPMGTSQCPECGQRVVTFNNAIPGWAAGKTTSQSPITVVDHWTGFNTATDTYDGVHPNAAGDQKMSDRWYPALAAALGGVTPTTGPPTTAPPTTAPPTTAPPTTAPPTTAPPTTAPPRDGCVATYRAVGQWPGGFQGEVTVRNTGTATTRGWTVRLTFANGQQVNQMWGGSYTQSGSTVTVTNAGYNGAIGPNSSATFGFIASWTGSNTAPTLTCTAS</sequence>
<evidence type="ECO:0000256" key="2">
    <source>
        <dbReference type="SAM" id="SignalP"/>
    </source>
</evidence>
<organism evidence="4 5">
    <name type="scientific">Phytohabitans flavus</name>
    <dbReference type="NCBI Taxonomy" id="1076124"/>
    <lineage>
        <taxon>Bacteria</taxon>
        <taxon>Bacillati</taxon>
        <taxon>Actinomycetota</taxon>
        <taxon>Actinomycetes</taxon>
        <taxon>Micromonosporales</taxon>
        <taxon>Micromonosporaceae</taxon>
    </lineage>
</organism>
<protein>
    <recommendedName>
        <fullName evidence="3">CBM2 domain-containing protein</fullName>
    </recommendedName>
</protein>
<reference evidence="4 5" key="2">
    <citation type="submission" date="2020-03" db="EMBL/GenBank/DDBJ databases">
        <authorList>
            <person name="Ichikawa N."/>
            <person name="Kimura A."/>
            <person name="Kitahashi Y."/>
            <person name="Uohara A."/>
        </authorList>
    </citation>
    <scope>NUCLEOTIDE SEQUENCE [LARGE SCALE GENOMIC DNA]</scope>
    <source>
        <strain evidence="4 5">NBRC 107702</strain>
    </source>
</reference>
<keyword evidence="2" id="KW-0732">Signal</keyword>
<dbReference type="InterPro" id="IPR036514">
    <property type="entry name" value="SGNH_hydro_sf"/>
</dbReference>
<dbReference type="SUPFAM" id="SSF52266">
    <property type="entry name" value="SGNH hydrolase"/>
    <property type="match status" value="1"/>
</dbReference>
<dbReference type="InterPro" id="IPR051532">
    <property type="entry name" value="Ester_Hydrolysis_Enzymes"/>
</dbReference>
<accession>A0A6F8XXZ5</accession>
<feature type="region of interest" description="Disordered" evidence="1">
    <location>
        <begin position="237"/>
        <end position="279"/>
    </location>
</feature>
<dbReference type="EMBL" id="AP022870">
    <property type="protein sequence ID" value="BCB78724.1"/>
    <property type="molecule type" value="Genomic_DNA"/>
</dbReference>
<gene>
    <name evidence="4" type="ORF">Pflav_051340</name>
</gene>
<dbReference type="InterPro" id="IPR006311">
    <property type="entry name" value="TAT_signal"/>
</dbReference>
<feature type="signal peptide" evidence="2">
    <location>
        <begin position="1"/>
        <end position="27"/>
    </location>
</feature>
<dbReference type="InterPro" id="IPR013830">
    <property type="entry name" value="SGNH_hydro"/>
</dbReference>
<dbReference type="GO" id="GO:0004622">
    <property type="term" value="F:phosphatidylcholine lysophospholipase activity"/>
    <property type="evidence" value="ECO:0007669"/>
    <property type="project" value="TreeGrafter"/>
</dbReference>
<dbReference type="GO" id="GO:0004553">
    <property type="term" value="F:hydrolase activity, hydrolyzing O-glycosyl compounds"/>
    <property type="evidence" value="ECO:0007669"/>
    <property type="project" value="InterPro"/>
</dbReference>
<dbReference type="Gene3D" id="3.40.50.1110">
    <property type="entry name" value="SGNH hydrolase"/>
    <property type="match status" value="1"/>
</dbReference>
<evidence type="ECO:0000256" key="1">
    <source>
        <dbReference type="SAM" id="MobiDB-lite"/>
    </source>
</evidence>
<dbReference type="Pfam" id="PF00553">
    <property type="entry name" value="CBM_2"/>
    <property type="match status" value="1"/>
</dbReference>
<feature type="chain" id="PRO_5039706803" description="CBM2 domain-containing protein" evidence="2">
    <location>
        <begin position="28"/>
        <end position="378"/>
    </location>
</feature>
<evidence type="ECO:0000259" key="3">
    <source>
        <dbReference type="PROSITE" id="PS51173"/>
    </source>
</evidence>
<dbReference type="PANTHER" id="PTHR30383">
    <property type="entry name" value="THIOESTERASE 1/PROTEASE 1/LYSOPHOSPHOLIPASE L1"/>
    <property type="match status" value="1"/>
</dbReference>
<keyword evidence="5" id="KW-1185">Reference proteome</keyword>
<dbReference type="AlphaFoldDB" id="A0A6F8XXZ5"/>
<dbReference type="SMART" id="SM00637">
    <property type="entry name" value="CBD_II"/>
    <property type="match status" value="1"/>
</dbReference>
<dbReference type="CDD" id="cd01833">
    <property type="entry name" value="XynB_like"/>
    <property type="match status" value="1"/>
</dbReference>
<name>A0A6F8XXZ5_9ACTN</name>
<dbReference type="Pfam" id="PF13472">
    <property type="entry name" value="Lipase_GDSL_2"/>
    <property type="match status" value="1"/>
</dbReference>
<dbReference type="GO" id="GO:0030247">
    <property type="term" value="F:polysaccharide binding"/>
    <property type="evidence" value="ECO:0007669"/>
    <property type="project" value="UniProtKB-UniRule"/>
</dbReference>
<dbReference type="Gene3D" id="2.60.40.290">
    <property type="match status" value="1"/>
</dbReference>
<proteinExistence type="predicted"/>
<dbReference type="GO" id="GO:0005975">
    <property type="term" value="P:carbohydrate metabolic process"/>
    <property type="evidence" value="ECO:0007669"/>
    <property type="project" value="InterPro"/>
</dbReference>
<evidence type="ECO:0000313" key="4">
    <source>
        <dbReference type="EMBL" id="BCB78724.1"/>
    </source>
</evidence>
<dbReference type="InterPro" id="IPR012291">
    <property type="entry name" value="CBM2_carb-bd_dom_sf"/>
</dbReference>
<feature type="compositionally biased region" description="Pro residues" evidence="1">
    <location>
        <begin position="244"/>
        <end position="275"/>
    </location>
</feature>
<dbReference type="InterPro" id="IPR008965">
    <property type="entry name" value="CBM2/CBM3_carb-bd_dom_sf"/>
</dbReference>
<dbReference type="InterPro" id="IPR001919">
    <property type="entry name" value="CBD2"/>
</dbReference>
<dbReference type="KEGG" id="pfla:Pflav_051340"/>
<dbReference type="PROSITE" id="PS51318">
    <property type="entry name" value="TAT"/>
    <property type="match status" value="1"/>
</dbReference>
<reference evidence="4 5" key="1">
    <citation type="submission" date="2020-03" db="EMBL/GenBank/DDBJ databases">
        <title>Whole genome shotgun sequence of Phytohabitans flavus NBRC 107702.</title>
        <authorList>
            <person name="Komaki H."/>
            <person name="Tamura T."/>
        </authorList>
    </citation>
    <scope>NUCLEOTIDE SEQUENCE [LARGE SCALE GENOMIC DNA]</scope>
    <source>
        <strain evidence="4 5">NBRC 107702</strain>
    </source>
</reference>
<evidence type="ECO:0000313" key="5">
    <source>
        <dbReference type="Proteomes" id="UP000502508"/>
    </source>
</evidence>